<feature type="signal peptide" evidence="6">
    <location>
        <begin position="1"/>
        <end position="23"/>
    </location>
</feature>
<dbReference type="Pfam" id="PF08241">
    <property type="entry name" value="Methyltransf_11"/>
    <property type="match status" value="1"/>
</dbReference>
<dbReference type="GO" id="GO:0003838">
    <property type="term" value="F:sterol 24-C-methyltransferase activity"/>
    <property type="evidence" value="ECO:0007669"/>
    <property type="project" value="TreeGrafter"/>
</dbReference>
<dbReference type="PANTHER" id="PTHR44068">
    <property type="entry name" value="ZGC:194242"/>
    <property type="match status" value="1"/>
</dbReference>
<comment type="similarity">
    <text evidence="4 5">Belongs to the class I-like SAM-binding methyltransferase superfamily. Erg6/SMT family.</text>
</comment>
<dbReference type="GO" id="GO:0016126">
    <property type="term" value="P:sterol biosynthetic process"/>
    <property type="evidence" value="ECO:0007669"/>
    <property type="project" value="TreeGrafter"/>
</dbReference>
<dbReference type="OrthoDB" id="8300214at2759"/>
<keyword evidence="3 5" id="KW-0949">S-adenosyl-L-methionine</keyword>
<protein>
    <recommendedName>
        <fullName evidence="7">SAM-dependent methyltransferase Erg6/SMT-type domain-containing protein</fullName>
    </recommendedName>
</protein>
<gene>
    <name evidence="8" type="ORF">KFE25_008640</name>
</gene>
<dbReference type="Proteomes" id="UP000751190">
    <property type="component" value="Unassembled WGS sequence"/>
</dbReference>
<dbReference type="PROSITE" id="PS51685">
    <property type="entry name" value="SAM_MT_ERG6_SMT"/>
    <property type="match status" value="1"/>
</dbReference>
<evidence type="ECO:0000256" key="3">
    <source>
        <dbReference type="ARBA" id="ARBA00022691"/>
    </source>
</evidence>
<evidence type="ECO:0000256" key="1">
    <source>
        <dbReference type="ARBA" id="ARBA00022603"/>
    </source>
</evidence>
<organism evidence="8 9">
    <name type="scientific">Diacronema lutheri</name>
    <name type="common">Unicellular marine alga</name>
    <name type="synonym">Monochrysis lutheri</name>
    <dbReference type="NCBI Taxonomy" id="2081491"/>
    <lineage>
        <taxon>Eukaryota</taxon>
        <taxon>Haptista</taxon>
        <taxon>Haptophyta</taxon>
        <taxon>Pavlovophyceae</taxon>
        <taxon>Pavlovales</taxon>
        <taxon>Pavlovaceae</taxon>
        <taxon>Diacronema</taxon>
    </lineage>
</organism>
<evidence type="ECO:0000256" key="2">
    <source>
        <dbReference type="ARBA" id="ARBA00022679"/>
    </source>
</evidence>
<keyword evidence="6" id="KW-0732">Signal</keyword>
<name>A0A8J5XTG6_DIALT</name>
<comment type="caution">
    <text evidence="8">The sequence shown here is derived from an EMBL/GenBank/DDBJ whole genome shotgun (WGS) entry which is preliminary data.</text>
</comment>
<dbReference type="Gene3D" id="3.40.50.150">
    <property type="entry name" value="Vaccinia Virus protein VP39"/>
    <property type="match status" value="1"/>
</dbReference>
<dbReference type="PANTHER" id="PTHR44068:SF1">
    <property type="entry name" value="HYPOTHETICAL LOC100005854"/>
    <property type="match status" value="1"/>
</dbReference>
<dbReference type="InterPro" id="IPR029063">
    <property type="entry name" value="SAM-dependent_MTases_sf"/>
</dbReference>
<evidence type="ECO:0000256" key="5">
    <source>
        <dbReference type="PROSITE-ProRule" id="PRU01022"/>
    </source>
</evidence>
<keyword evidence="1 5" id="KW-0489">Methyltransferase</keyword>
<dbReference type="InterPro" id="IPR050447">
    <property type="entry name" value="Erg6_SMT_methyltransf"/>
</dbReference>
<dbReference type="CDD" id="cd02440">
    <property type="entry name" value="AdoMet_MTases"/>
    <property type="match status" value="1"/>
</dbReference>
<dbReference type="GO" id="GO:0005783">
    <property type="term" value="C:endoplasmic reticulum"/>
    <property type="evidence" value="ECO:0007669"/>
    <property type="project" value="TreeGrafter"/>
</dbReference>
<reference evidence="8" key="1">
    <citation type="submission" date="2021-05" db="EMBL/GenBank/DDBJ databases">
        <title>The genome of the haptophyte Pavlova lutheri (Diacronema luteri, Pavlovales) - a model for lipid biosynthesis in eukaryotic algae.</title>
        <authorList>
            <person name="Hulatt C.J."/>
            <person name="Posewitz M.C."/>
        </authorList>
    </citation>
    <scope>NUCLEOTIDE SEQUENCE</scope>
    <source>
        <strain evidence="8">NIVA-4/92</strain>
    </source>
</reference>
<dbReference type="InterPro" id="IPR030384">
    <property type="entry name" value="MeTrfase_SMT"/>
</dbReference>
<evidence type="ECO:0000313" key="9">
    <source>
        <dbReference type="Proteomes" id="UP000751190"/>
    </source>
</evidence>
<dbReference type="InterPro" id="IPR013216">
    <property type="entry name" value="Methyltransf_11"/>
</dbReference>
<keyword evidence="9" id="KW-1185">Reference proteome</keyword>
<dbReference type="OMA" id="TSGPFWH"/>
<feature type="domain" description="SAM-dependent methyltransferase Erg6/SMT-type" evidence="7">
    <location>
        <begin position="88"/>
        <end position="370"/>
    </location>
</feature>
<accession>A0A8J5XTG6</accession>
<dbReference type="EMBL" id="JAGTXO010000001">
    <property type="protein sequence ID" value="KAG8470219.1"/>
    <property type="molecule type" value="Genomic_DNA"/>
</dbReference>
<feature type="chain" id="PRO_5035212278" description="SAM-dependent methyltransferase Erg6/SMT-type domain-containing protein" evidence="6">
    <location>
        <begin position="24"/>
        <end position="370"/>
    </location>
</feature>
<evidence type="ECO:0000256" key="4">
    <source>
        <dbReference type="ARBA" id="ARBA00038188"/>
    </source>
</evidence>
<dbReference type="SUPFAM" id="SSF53335">
    <property type="entry name" value="S-adenosyl-L-methionine-dependent methyltransferases"/>
    <property type="match status" value="1"/>
</dbReference>
<keyword evidence="2 5" id="KW-0808">Transferase</keyword>
<evidence type="ECO:0000259" key="7">
    <source>
        <dbReference type="PROSITE" id="PS51685"/>
    </source>
</evidence>
<proteinExistence type="inferred from homology"/>
<evidence type="ECO:0000256" key="6">
    <source>
        <dbReference type="SAM" id="SignalP"/>
    </source>
</evidence>
<dbReference type="GO" id="GO:0032259">
    <property type="term" value="P:methylation"/>
    <property type="evidence" value="ECO:0007669"/>
    <property type="project" value="UniProtKB-KW"/>
</dbReference>
<sequence>MVLTSILSLVGTVLGTALDVACAVPVVGPLLKPLKFIFGAADDQSVTSLFTFLWNYRNFDFEHFMKSHKAALAVGQKTGDYCTGVCNYYEVMSEVITLTSGPFWHFVPMAEGVSRKESHDQFHCTMVNHLDAKPGQKILEFGCGFGEIGRQVAKISGASVTGLTMSNAEIVGGNERIHKAGLQDRCVIVQGNYHKMPFPDASFDKVFGVYCLKYSADLETAISEAARVLKPGGRLVSYEIIVTDKYDPTNKTHKYYVDNISHSTCMPPLWHAHNFRDAARKAGLVPHSEVDLCKPPAQPWYSCFERTYIHDVLSSPLVLNAVKLAETVRILPKSFFEFFEACIIHPTTDFTNAGRLGIVDGALMMVWTKP</sequence>
<dbReference type="AlphaFoldDB" id="A0A8J5XTG6"/>
<evidence type="ECO:0000313" key="8">
    <source>
        <dbReference type="EMBL" id="KAG8470219.1"/>
    </source>
</evidence>